<keyword evidence="8" id="KW-0694">RNA-binding</keyword>
<keyword evidence="17" id="KW-1185">Reference proteome</keyword>
<comment type="catalytic activity">
    <reaction evidence="13">
        <text>DNA(n) + a 2'-deoxyribonucleoside 5'-triphosphate = DNA(n+1) + diphosphate</text>
        <dbReference type="Rhea" id="RHEA:22508"/>
        <dbReference type="Rhea" id="RHEA-COMP:17339"/>
        <dbReference type="Rhea" id="RHEA-COMP:17340"/>
        <dbReference type="ChEBI" id="CHEBI:33019"/>
        <dbReference type="ChEBI" id="CHEBI:61560"/>
        <dbReference type="ChEBI" id="CHEBI:173112"/>
        <dbReference type="EC" id="2.7.7.49"/>
    </reaction>
</comment>
<evidence type="ECO:0000313" key="16">
    <source>
        <dbReference type="EMBL" id="MBW0569926.1"/>
    </source>
</evidence>
<keyword evidence="4" id="KW-0479">Metal-binding</keyword>
<evidence type="ECO:0000256" key="6">
    <source>
        <dbReference type="ARBA" id="ARBA00022801"/>
    </source>
</evidence>
<organism evidence="16 17">
    <name type="scientific">Austropuccinia psidii MF-1</name>
    <dbReference type="NCBI Taxonomy" id="1389203"/>
    <lineage>
        <taxon>Eukaryota</taxon>
        <taxon>Fungi</taxon>
        <taxon>Dikarya</taxon>
        <taxon>Basidiomycota</taxon>
        <taxon>Pucciniomycotina</taxon>
        <taxon>Pucciniomycetes</taxon>
        <taxon>Pucciniales</taxon>
        <taxon>Sphaerophragmiaceae</taxon>
        <taxon>Austropuccinia</taxon>
    </lineage>
</organism>
<dbReference type="GO" id="GO:0006310">
    <property type="term" value="P:DNA recombination"/>
    <property type="evidence" value="ECO:0007669"/>
    <property type="project" value="UniProtKB-KW"/>
</dbReference>
<keyword evidence="3" id="KW-0540">Nuclease</keyword>
<dbReference type="PANTHER" id="PTHR42648:SF11">
    <property type="entry name" value="TRANSPOSON TY4-P GAG-POL POLYPROTEIN"/>
    <property type="match status" value="1"/>
</dbReference>
<keyword evidence="11" id="KW-0808">Transferase</keyword>
<evidence type="ECO:0000256" key="4">
    <source>
        <dbReference type="ARBA" id="ARBA00022723"/>
    </source>
</evidence>
<comment type="caution">
    <text evidence="16">The sequence shown here is derived from an EMBL/GenBank/DDBJ whole genome shotgun (WGS) entry which is preliminary data.</text>
</comment>
<evidence type="ECO:0000256" key="12">
    <source>
        <dbReference type="ARBA" id="ARBA00023172"/>
    </source>
</evidence>
<keyword evidence="12" id="KW-0233">DNA recombination</keyword>
<dbReference type="GO" id="GO:0003723">
    <property type="term" value="F:RNA binding"/>
    <property type="evidence" value="ECO:0007669"/>
    <property type="project" value="UniProtKB-KW"/>
</dbReference>
<dbReference type="Gene3D" id="3.30.420.10">
    <property type="entry name" value="Ribonuclease H-like superfamily/Ribonuclease H"/>
    <property type="match status" value="1"/>
</dbReference>
<evidence type="ECO:0000256" key="7">
    <source>
        <dbReference type="ARBA" id="ARBA00022842"/>
    </source>
</evidence>
<evidence type="ECO:0000256" key="8">
    <source>
        <dbReference type="ARBA" id="ARBA00022884"/>
    </source>
</evidence>
<dbReference type="GO" id="GO:0046872">
    <property type="term" value="F:metal ion binding"/>
    <property type="evidence" value="ECO:0007669"/>
    <property type="project" value="UniProtKB-KW"/>
</dbReference>
<dbReference type="OrthoDB" id="437239at2759"/>
<evidence type="ECO:0000259" key="15">
    <source>
        <dbReference type="PROSITE" id="PS50994"/>
    </source>
</evidence>
<comment type="catalytic activity">
    <reaction evidence="14">
        <text>DNA(n) + a 2'-deoxyribonucleoside 5'-triphosphate = DNA(n+1) + diphosphate</text>
        <dbReference type="Rhea" id="RHEA:22508"/>
        <dbReference type="Rhea" id="RHEA-COMP:17339"/>
        <dbReference type="Rhea" id="RHEA-COMP:17340"/>
        <dbReference type="ChEBI" id="CHEBI:33019"/>
        <dbReference type="ChEBI" id="CHEBI:61560"/>
        <dbReference type="ChEBI" id="CHEBI:173112"/>
        <dbReference type="EC" id="2.7.7.7"/>
    </reaction>
</comment>
<keyword evidence="11" id="KW-0239">DNA-directed DNA polymerase</keyword>
<dbReference type="EMBL" id="AVOT02085265">
    <property type="protein sequence ID" value="MBW0569926.1"/>
    <property type="molecule type" value="Genomic_DNA"/>
</dbReference>
<proteinExistence type="predicted"/>
<protein>
    <recommendedName>
        <fullName evidence="15">Integrase catalytic domain-containing protein</fullName>
    </recommendedName>
</protein>
<dbReference type="GO" id="GO:0003964">
    <property type="term" value="F:RNA-directed DNA polymerase activity"/>
    <property type="evidence" value="ECO:0007669"/>
    <property type="project" value="UniProtKB-KW"/>
</dbReference>
<keyword evidence="7" id="KW-0460">Magnesium</keyword>
<dbReference type="PANTHER" id="PTHR42648">
    <property type="entry name" value="TRANSPOSASE, PUTATIVE-RELATED"/>
    <property type="match status" value="1"/>
</dbReference>
<name>A0A9Q3JX44_9BASI</name>
<sequence>MDVVGPVTPPSVFDDWYFLTIVTQASSFQIVKFLKNKWEVFDKFYITKTEMENLQKRTLKRLVTNRGGEFVNHSFKKLSDACGYTHIMAPPETPQNNGFSKRANNMILEKTLFLMNQANLPKSYWAEVVNTAVLLSNLSPTPSRANQSLHFLWTNTSPKLE</sequence>
<evidence type="ECO:0000256" key="5">
    <source>
        <dbReference type="ARBA" id="ARBA00022759"/>
    </source>
</evidence>
<keyword evidence="2" id="KW-0548">Nucleotidyltransferase</keyword>
<evidence type="ECO:0000256" key="11">
    <source>
        <dbReference type="ARBA" id="ARBA00022932"/>
    </source>
</evidence>
<evidence type="ECO:0000256" key="9">
    <source>
        <dbReference type="ARBA" id="ARBA00022908"/>
    </source>
</evidence>
<dbReference type="GO" id="GO:0015074">
    <property type="term" value="P:DNA integration"/>
    <property type="evidence" value="ECO:0007669"/>
    <property type="project" value="UniProtKB-KW"/>
</dbReference>
<dbReference type="AlphaFoldDB" id="A0A9Q3JX44"/>
<dbReference type="GO" id="GO:0032196">
    <property type="term" value="P:transposition"/>
    <property type="evidence" value="ECO:0007669"/>
    <property type="project" value="UniProtKB-KW"/>
</dbReference>
<dbReference type="PROSITE" id="PS50994">
    <property type="entry name" value="INTEGRASE"/>
    <property type="match status" value="1"/>
</dbReference>
<dbReference type="GO" id="GO:0016787">
    <property type="term" value="F:hydrolase activity"/>
    <property type="evidence" value="ECO:0007669"/>
    <property type="project" value="UniProtKB-KW"/>
</dbReference>
<evidence type="ECO:0000313" key="17">
    <source>
        <dbReference type="Proteomes" id="UP000765509"/>
    </source>
</evidence>
<keyword evidence="10" id="KW-0695">RNA-directed DNA polymerase</keyword>
<keyword evidence="9" id="KW-0229">DNA integration</keyword>
<keyword evidence="6" id="KW-0378">Hydrolase</keyword>
<evidence type="ECO:0000256" key="14">
    <source>
        <dbReference type="ARBA" id="ARBA00049244"/>
    </source>
</evidence>
<keyword evidence="5" id="KW-0255">Endonuclease</keyword>
<evidence type="ECO:0000256" key="13">
    <source>
        <dbReference type="ARBA" id="ARBA00048173"/>
    </source>
</evidence>
<dbReference type="GO" id="GO:0004519">
    <property type="term" value="F:endonuclease activity"/>
    <property type="evidence" value="ECO:0007669"/>
    <property type="project" value="UniProtKB-KW"/>
</dbReference>
<dbReference type="InterPro" id="IPR012337">
    <property type="entry name" value="RNaseH-like_sf"/>
</dbReference>
<dbReference type="InterPro" id="IPR036397">
    <property type="entry name" value="RNaseH_sf"/>
</dbReference>
<dbReference type="GO" id="GO:0003887">
    <property type="term" value="F:DNA-directed DNA polymerase activity"/>
    <property type="evidence" value="ECO:0007669"/>
    <property type="project" value="UniProtKB-KW"/>
</dbReference>
<keyword evidence="1" id="KW-0815">Transposition</keyword>
<evidence type="ECO:0000256" key="2">
    <source>
        <dbReference type="ARBA" id="ARBA00022695"/>
    </source>
</evidence>
<dbReference type="Proteomes" id="UP000765509">
    <property type="component" value="Unassembled WGS sequence"/>
</dbReference>
<dbReference type="GO" id="GO:0005634">
    <property type="term" value="C:nucleus"/>
    <property type="evidence" value="ECO:0007669"/>
    <property type="project" value="UniProtKB-ARBA"/>
</dbReference>
<dbReference type="InterPro" id="IPR039537">
    <property type="entry name" value="Retrotran_Ty1/copia-like"/>
</dbReference>
<evidence type="ECO:0000256" key="1">
    <source>
        <dbReference type="ARBA" id="ARBA00022578"/>
    </source>
</evidence>
<gene>
    <name evidence="16" type="ORF">O181_109641</name>
</gene>
<evidence type="ECO:0000256" key="10">
    <source>
        <dbReference type="ARBA" id="ARBA00022918"/>
    </source>
</evidence>
<dbReference type="InterPro" id="IPR001584">
    <property type="entry name" value="Integrase_cat-core"/>
</dbReference>
<accession>A0A9Q3JX44</accession>
<dbReference type="SUPFAM" id="SSF53098">
    <property type="entry name" value="Ribonuclease H-like"/>
    <property type="match status" value="1"/>
</dbReference>
<reference evidence="16" key="1">
    <citation type="submission" date="2021-03" db="EMBL/GenBank/DDBJ databases">
        <title>Draft genome sequence of rust myrtle Austropuccinia psidii MF-1, a brazilian biotype.</title>
        <authorList>
            <person name="Quecine M.C."/>
            <person name="Pachon D.M.R."/>
            <person name="Bonatelli M.L."/>
            <person name="Correr F.H."/>
            <person name="Franceschini L.M."/>
            <person name="Leite T.F."/>
            <person name="Margarido G.R.A."/>
            <person name="Almeida C.A."/>
            <person name="Ferrarezi J.A."/>
            <person name="Labate C.A."/>
        </authorList>
    </citation>
    <scope>NUCLEOTIDE SEQUENCE</scope>
    <source>
        <strain evidence="16">MF-1</strain>
    </source>
</reference>
<feature type="domain" description="Integrase catalytic" evidence="15">
    <location>
        <begin position="1"/>
        <end position="161"/>
    </location>
</feature>
<evidence type="ECO:0000256" key="3">
    <source>
        <dbReference type="ARBA" id="ARBA00022722"/>
    </source>
</evidence>